<evidence type="ECO:0000259" key="3">
    <source>
        <dbReference type="Pfam" id="PF13240"/>
    </source>
</evidence>
<name>A0A259TZC9_9BACT</name>
<organism evidence="4 5">
    <name type="scientific">Rubricoccus marinus</name>
    <dbReference type="NCBI Taxonomy" id="716817"/>
    <lineage>
        <taxon>Bacteria</taxon>
        <taxon>Pseudomonadati</taxon>
        <taxon>Rhodothermota</taxon>
        <taxon>Rhodothermia</taxon>
        <taxon>Rhodothermales</taxon>
        <taxon>Rubricoccaceae</taxon>
        <taxon>Rubricoccus</taxon>
    </lineage>
</organism>
<proteinExistence type="predicted"/>
<evidence type="ECO:0000313" key="4">
    <source>
        <dbReference type="EMBL" id="OZC03135.1"/>
    </source>
</evidence>
<feature type="domain" description="Zinc-ribbon" evidence="3">
    <location>
        <begin position="16"/>
        <end position="37"/>
    </location>
</feature>
<dbReference type="InterPro" id="IPR011990">
    <property type="entry name" value="TPR-like_helical_dom_sf"/>
</dbReference>
<evidence type="ECO:0000313" key="5">
    <source>
        <dbReference type="Proteomes" id="UP000216446"/>
    </source>
</evidence>
<accession>A0A259TZC9</accession>
<dbReference type="Pfam" id="PF13240">
    <property type="entry name" value="Zn_Ribbon_1"/>
    <property type="match status" value="1"/>
</dbReference>
<comment type="caution">
    <text evidence="4">The sequence shown here is derived from an EMBL/GenBank/DDBJ whole genome shotgun (WGS) entry which is preliminary data.</text>
</comment>
<evidence type="ECO:0000256" key="2">
    <source>
        <dbReference type="SAM" id="Phobius"/>
    </source>
</evidence>
<protein>
    <recommendedName>
        <fullName evidence="3">Zinc-ribbon domain-containing protein</fullName>
    </recommendedName>
</protein>
<reference evidence="4 5" key="1">
    <citation type="submission" date="2016-11" db="EMBL/GenBank/DDBJ databases">
        <title>Study of marine rhodopsin-containing bacteria.</title>
        <authorList>
            <person name="Yoshizawa S."/>
            <person name="Kumagai Y."/>
            <person name="Kogure K."/>
        </authorList>
    </citation>
    <scope>NUCLEOTIDE SEQUENCE [LARGE SCALE GENOMIC DNA]</scope>
    <source>
        <strain evidence="4 5">SG-29</strain>
    </source>
</reference>
<keyword evidence="2" id="KW-1133">Transmembrane helix</keyword>
<feature type="region of interest" description="Disordered" evidence="1">
    <location>
        <begin position="41"/>
        <end position="65"/>
    </location>
</feature>
<keyword evidence="5" id="KW-1185">Reference proteome</keyword>
<dbReference type="SUPFAM" id="SSF48452">
    <property type="entry name" value="TPR-like"/>
    <property type="match status" value="1"/>
</dbReference>
<dbReference type="Proteomes" id="UP000216446">
    <property type="component" value="Unassembled WGS sequence"/>
</dbReference>
<feature type="transmembrane region" description="Helical" evidence="2">
    <location>
        <begin position="69"/>
        <end position="91"/>
    </location>
</feature>
<dbReference type="InterPro" id="IPR026870">
    <property type="entry name" value="Zinc_ribbon_dom"/>
</dbReference>
<keyword evidence="2" id="KW-0812">Transmembrane</keyword>
<keyword evidence="2" id="KW-0472">Membrane</keyword>
<sequence length="284" mass="29188">MHASGVPAADASRLVCPTCGHANSPEALFCNQCATPLAEAVPAQVPSPPPASQEAASGERPPSDVGKRAVTFVGAAIAAVIGLYALTAFFGDRGATLEPEPNTEAVPAGVAGAAEATMNPLPEGPVPPLPGATMQQQAAALEAQGTASGYYEAARYYLTAAFQSQQEAPDSSRLWASRAVALLEQSLEAEDNPNVRVALAEALVFEGVNPMRPIQEAQAVLATNAGHPGANLFIGQRRLMIGRTDQAREAFETVIANTQPGEDARVSAESALELIEGGAIPGVQ</sequence>
<dbReference type="InParanoid" id="A0A259TZC9"/>
<dbReference type="AlphaFoldDB" id="A0A259TZC9"/>
<evidence type="ECO:0000256" key="1">
    <source>
        <dbReference type="SAM" id="MobiDB-lite"/>
    </source>
</evidence>
<gene>
    <name evidence="4" type="ORF">BSZ36_09210</name>
</gene>
<dbReference type="EMBL" id="MQWB01000001">
    <property type="protein sequence ID" value="OZC03135.1"/>
    <property type="molecule type" value="Genomic_DNA"/>
</dbReference>